<feature type="domain" description="Band 7" evidence="3">
    <location>
        <begin position="7"/>
        <end position="174"/>
    </location>
</feature>
<sequence>RGVWSAPLLPGKYAFNTYAGKILMVPTTNFILKWESDTIGQHKFDENLSEVSLITRDAFEPTLPLSVVVHIDYRKAPLVVQRFGDIKKLVEQTLDPMVSAYFKNIAQKKTLIELLQERSDIQQQAGEEMRAKFSAYNLEMQEVLIGTPRASDGNQQIEKVLQQLRERQVAEERVTTYEKQRIAAEGEKALREAEARANQQTAITQSELSIIVRENEGKAALRQATQQAEQTRTLAKAESERVRILGEGEAARMIALAAADAERITKTGLATAETIARQAEASGGAHNQLTRQIVERLAEALEKSGVDIVPRIQISTGGDNPAAGGPLAALIGMMLGEKGKDMLAAEAPSEPAQTH</sequence>
<proteinExistence type="predicted"/>
<accession>A0ABV7V4N3</accession>
<evidence type="ECO:0000256" key="1">
    <source>
        <dbReference type="ARBA" id="ARBA00004167"/>
    </source>
</evidence>
<comment type="caution">
    <text evidence="4">The sequence shown here is derived from an EMBL/GenBank/DDBJ whole genome shotgun (WGS) entry which is preliminary data.</text>
</comment>
<dbReference type="RefSeq" id="WP_379541178.1">
    <property type="nucleotide sequence ID" value="NZ_JBHRYE010000019.1"/>
</dbReference>
<evidence type="ECO:0000313" key="4">
    <source>
        <dbReference type="EMBL" id="MFC3672124.1"/>
    </source>
</evidence>
<feature type="non-terminal residue" evidence="4">
    <location>
        <position position="1"/>
    </location>
</feature>
<evidence type="ECO:0000313" key="5">
    <source>
        <dbReference type="Proteomes" id="UP001595683"/>
    </source>
</evidence>
<evidence type="ECO:0000259" key="3">
    <source>
        <dbReference type="Pfam" id="PF01145"/>
    </source>
</evidence>
<keyword evidence="5" id="KW-1185">Reference proteome</keyword>
<comment type="subcellular location">
    <subcellularLocation>
        <location evidence="1">Membrane</location>
        <topology evidence="1">Single-pass membrane protein</topology>
    </subcellularLocation>
</comment>
<reference evidence="5" key="1">
    <citation type="journal article" date="2019" name="Int. J. Syst. Evol. Microbiol.">
        <title>The Global Catalogue of Microorganisms (GCM) 10K type strain sequencing project: providing services to taxonomists for standard genome sequencing and annotation.</title>
        <authorList>
            <consortium name="The Broad Institute Genomics Platform"/>
            <consortium name="The Broad Institute Genome Sequencing Center for Infectious Disease"/>
            <person name="Wu L."/>
            <person name="Ma J."/>
        </authorList>
    </citation>
    <scope>NUCLEOTIDE SEQUENCE [LARGE SCALE GENOMIC DNA]</scope>
    <source>
        <strain evidence="5">KCTC 42224</strain>
    </source>
</reference>
<name>A0ABV7V4N3_9SPHN</name>
<dbReference type="Gene3D" id="3.30.479.30">
    <property type="entry name" value="Band 7 domain"/>
    <property type="match status" value="1"/>
</dbReference>
<gene>
    <name evidence="4" type="ORF">ACFOOT_11880</name>
</gene>
<feature type="coiled-coil region" evidence="2">
    <location>
        <begin position="154"/>
        <end position="187"/>
    </location>
</feature>
<dbReference type="InterPro" id="IPR001107">
    <property type="entry name" value="Band_7"/>
</dbReference>
<dbReference type="EMBL" id="JBHRYE010000019">
    <property type="protein sequence ID" value="MFC3672124.1"/>
    <property type="molecule type" value="Genomic_DNA"/>
</dbReference>
<organism evidence="4 5">
    <name type="scientific">Novosphingobium pokkalii</name>
    <dbReference type="NCBI Taxonomy" id="1770194"/>
    <lineage>
        <taxon>Bacteria</taxon>
        <taxon>Pseudomonadati</taxon>
        <taxon>Pseudomonadota</taxon>
        <taxon>Alphaproteobacteria</taxon>
        <taxon>Sphingomonadales</taxon>
        <taxon>Sphingomonadaceae</taxon>
        <taxon>Novosphingobium</taxon>
    </lineage>
</organism>
<dbReference type="Proteomes" id="UP001595683">
    <property type="component" value="Unassembled WGS sequence"/>
</dbReference>
<evidence type="ECO:0000256" key="2">
    <source>
        <dbReference type="SAM" id="Coils"/>
    </source>
</evidence>
<protein>
    <submittedName>
        <fullName evidence="4">SPFH domain-containing protein</fullName>
    </submittedName>
</protein>
<dbReference type="InterPro" id="IPR036013">
    <property type="entry name" value="Band_7/SPFH_dom_sf"/>
</dbReference>
<dbReference type="Pfam" id="PF01145">
    <property type="entry name" value="Band_7"/>
    <property type="match status" value="1"/>
</dbReference>
<keyword evidence="2" id="KW-0175">Coiled coil</keyword>